<dbReference type="AlphaFoldDB" id="A0A9P7JM32"/>
<protein>
    <submittedName>
        <fullName evidence="1">Uncharacterized protein</fullName>
    </submittedName>
</protein>
<comment type="caution">
    <text evidence="1">The sequence shown here is derived from an EMBL/GenBank/DDBJ whole genome shotgun (WGS) entry which is preliminary data.</text>
</comment>
<sequence length="200" mass="22738">MFEEYTLFTLRPLNVIGQDVNLGLPAGRDQSACPGFPGFSRFLIKATTNVLQRVSGLSKFRLYSTQTTRPFVPPASLDHFDYRQHQREKPRPTSPAFYTARPEFYDQLSSLESALQHAKTALTSCHLLLLPKFAREALPPRVNAWVDKTNGMEQQRIDEQGIEADKTYISQLNSRDSAIRAFQVDRDHVSFCEMGNDLLV</sequence>
<dbReference type="EMBL" id="JABBWM010000120">
    <property type="protein sequence ID" value="KAG2088539.1"/>
    <property type="molecule type" value="Genomic_DNA"/>
</dbReference>
<accession>A0A9P7JM32</accession>
<dbReference type="OrthoDB" id="10488887at2759"/>
<name>A0A9P7JM32_9AGAM</name>
<gene>
    <name evidence="1" type="ORF">F5147DRAFT_780933</name>
</gene>
<reference evidence="1" key="1">
    <citation type="journal article" date="2020" name="New Phytol.">
        <title>Comparative genomics reveals dynamic genome evolution in host specialist ectomycorrhizal fungi.</title>
        <authorList>
            <person name="Lofgren L.A."/>
            <person name="Nguyen N.H."/>
            <person name="Vilgalys R."/>
            <person name="Ruytinx J."/>
            <person name="Liao H.L."/>
            <person name="Branco S."/>
            <person name="Kuo A."/>
            <person name="LaButti K."/>
            <person name="Lipzen A."/>
            <person name="Andreopoulos W."/>
            <person name="Pangilinan J."/>
            <person name="Riley R."/>
            <person name="Hundley H."/>
            <person name="Na H."/>
            <person name="Barry K."/>
            <person name="Grigoriev I.V."/>
            <person name="Stajich J.E."/>
            <person name="Kennedy P.G."/>
        </authorList>
    </citation>
    <scope>NUCLEOTIDE SEQUENCE</scope>
    <source>
        <strain evidence="1">FC423</strain>
    </source>
</reference>
<dbReference type="Proteomes" id="UP000823399">
    <property type="component" value="Unassembled WGS sequence"/>
</dbReference>
<evidence type="ECO:0000313" key="2">
    <source>
        <dbReference type="Proteomes" id="UP000823399"/>
    </source>
</evidence>
<dbReference type="GeneID" id="64704798"/>
<evidence type="ECO:0000313" key="1">
    <source>
        <dbReference type="EMBL" id="KAG2088539.1"/>
    </source>
</evidence>
<keyword evidence="2" id="KW-1185">Reference proteome</keyword>
<organism evidence="1 2">
    <name type="scientific">Suillus discolor</name>
    <dbReference type="NCBI Taxonomy" id="1912936"/>
    <lineage>
        <taxon>Eukaryota</taxon>
        <taxon>Fungi</taxon>
        <taxon>Dikarya</taxon>
        <taxon>Basidiomycota</taxon>
        <taxon>Agaricomycotina</taxon>
        <taxon>Agaricomycetes</taxon>
        <taxon>Agaricomycetidae</taxon>
        <taxon>Boletales</taxon>
        <taxon>Suillineae</taxon>
        <taxon>Suillaceae</taxon>
        <taxon>Suillus</taxon>
    </lineage>
</organism>
<dbReference type="RefSeq" id="XP_041285565.1">
    <property type="nucleotide sequence ID" value="XM_041442539.1"/>
</dbReference>
<proteinExistence type="predicted"/>